<accession>A0A2W4UCP1</accession>
<evidence type="ECO:0000313" key="3">
    <source>
        <dbReference type="Proteomes" id="UP000249354"/>
    </source>
</evidence>
<reference evidence="3" key="1">
    <citation type="submission" date="2018-04" db="EMBL/GenBank/DDBJ databases">
        <authorList>
            <person name="Cornet L."/>
        </authorList>
    </citation>
    <scope>NUCLEOTIDE SEQUENCE [LARGE SCALE GENOMIC DNA]</scope>
</reference>
<evidence type="ECO:0000259" key="1">
    <source>
        <dbReference type="SMART" id="SM00474"/>
    </source>
</evidence>
<dbReference type="Proteomes" id="UP000249354">
    <property type="component" value="Unassembled WGS sequence"/>
</dbReference>
<dbReference type="EMBL" id="QBMC01000072">
    <property type="protein sequence ID" value="PZO17087.1"/>
    <property type="molecule type" value="Genomic_DNA"/>
</dbReference>
<organism evidence="2 3">
    <name type="scientific">Leptolyngbya foveolarum</name>
    <dbReference type="NCBI Taxonomy" id="47253"/>
    <lineage>
        <taxon>Bacteria</taxon>
        <taxon>Bacillati</taxon>
        <taxon>Cyanobacteriota</taxon>
        <taxon>Cyanophyceae</taxon>
        <taxon>Leptolyngbyales</taxon>
        <taxon>Leptolyngbyaceae</taxon>
        <taxon>Leptolyngbya group</taxon>
        <taxon>Leptolyngbya</taxon>
    </lineage>
</organism>
<dbReference type="GO" id="GO:0008408">
    <property type="term" value="F:3'-5' exonuclease activity"/>
    <property type="evidence" value="ECO:0007669"/>
    <property type="project" value="InterPro"/>
</dbReference>
<dbReference type="Gene3D" id="3.30.420.10">
    <property type="entry name" value="Ribonuclease H-like superfamily/Ribonuclease H"/>
    <property type="match status" value="1"/>
</dbReference>
<dbReference type="GO" id="GO:0003676">
    <property type="term" value="F:nucleic acid binding"/>
    <property type="evidence" value="ECO:0007669"/>
    <property type="project" value="InterPro"/>
</dbReference>
<name>A0A2W4UCP1_9CYAN</name>
<evidence type="ECO:0000313" key="2">
    <source>
        <dbReference type="EMBL" id="PZO17087.1"/>
    </source>
</evidence>
<dbReference type="SMART" id="SM00474">
    <property type="entry name" value="35EXOc"/>
    <property type="match status" value="1"/>
</dbReference>
<sequence>MEKFEVCDRDLTPELLARYLKSSAIAVDTETMGLNPLRDRLCLIQISDLAGYVTAIRIERGQTESPNLQQLLEAPQITKIFHFARFDLATLQHHLSIVTTPVFCTKIASKIARTYSPRHGLKALVQELEGIELDKTQQSSDWGNVSALSDEQLSYAANDVRYLHTIRDKLTDMLKREDRWELTQQCFSCLPTFIELDLKQYSSIFEH</sequence>
<dbReference type="GO" id="GO:0006139">
    <property type="term" value="P:nucleobase-containing compound metabolic process"/>
    <property type="evidence" value="ECO:0007669"/>
    <property type="project" value="InterPro"/>
</dbReference>
<dbReference type="PANTHER" id="PTHR47649:SF1">
    <property type="entry name" value="RIBONUCLEASE D"/>
    <property type="match status" value="1"/>
</dbReference>
<dbReference type="Pfam" id="PF01612">
    <property type="entry name" value="DNA_pol_A_exo1"/>
    <property type="match status" value="1"/>
</dbReference>
<protein>
    <submittedName>
        <fullName evidence="2">Ribonuclease D</fullName>
    </submittedName>
</protein>
<reference evidence="2 3" key="2">
    <citation type="submission" date="2018-06" db="EMBL/GenBank/DDBJ databases">
        <title>Metagenomic assembly of (sub)arctic Cyanobacteria and their associated microbiome from non-axenic cultures.</title>
        <authorList>
            <person name="Baurain D."/>
        </authorList>
    </citation>
    <scope>NUCLEOTIDE SEQUENCE [LARGE SCALE GENOMIC DNA]</scope>
    <source>
        <strain evidence="2">ULC129bin1</strain>
    </source>
</reference>
<dbReference type="InterPro" id="IPR002562">
    <property type="entry name" value="3'-5'_exonuclease_dom"/>
</dbReference>
<dbReference type="InterPro" id="IPR036397">
    <property type="entry name" value="RNaseH_sf"/>
</dbReference>
<gene>
    <name evidence="2" type="ORF">DCF25_11685</name>
</gene>
<dbReference type="PANTHER" id="PTHR47649">
    <property type="entry name" value="RIBONUCLEASE D"/>
    <property type="match status" value="1"/>
</dbReference>
<dbReference type="InterPro" id="IPR051086">
    <property type="entry name" value="RNase_D-like"/>
</dbReference>
<proteinExistence type="predicted"/>
<dbReference type="SUPFAM" id="SSF53098">
    <property type="entry name" value="Ribonuclease H-like"/>
    <property type="match status" value="1"/>
</dbReference>
<dbReference type="InterPro" id="IPR012337">
    <property type="entry name" value="RNaseH-like_sf"/>
</dbReference>
<dbReference type="AlphaFoldDB" id="A0A2W4UCP1"/>
<feature type="domain" description="3'-5' exonuclease" evidence="1">
    <location>
        <begin position="3"/>
        <end position="175"/>
    </location>
</feature>
<dbReference type="CDD" id="cd06142">
    <property type="entry name" value="RNaseD_exo"/>
    <property type="match status" value="1"/>
</dbReference>
<comment type="caution">
    <text evidence="2">The sequence shown here is derived from an EMBL/GenBank/DDBJ whole genome shotgun (WGS) entry which is preliminary data.</text>
</comment>